<dbReference type="Gene3D" id="1.10.287.70">
    <property type="match status" value="1"/>
</dbReference>
<feature type="transmembrane region" description="Helical" evidence="1">
    <location>
        <begin position="109"/>
        <end position="127"/>
    </location>
</feature>
<dbReference type="Pfam" id="PF07885">
    <property type="entry name" value="Ion_trans_2"/>
    <property type="match status" value="1"/>
</dbReference>
<keyword evidence="4" id="KW-1185">Reference proteome</keyword>
<accession>A0A4R6TBT0</accession>
<feature type="domain" description="Potassium channel" evidence="2">
    <location>
        <begin position="180"/>
        <end position="233"/>
    </location>
</feature>
<keyword evidence="1" id="KW-0472">Membrane</keyword>
<dbReference type="RefSeq" id="WP_133552773.1">
    <property type="nucleotide sequence ID" value="NZ_SNYF01000005.1"/>
</dbReference>
<dbReference type="OrthoDB" id="9799090at2"/>
<feature type="transmembrane region" description="Helical" evidence="1">
    <location>
        <begin position="214"/>
        <end position="234"/>
    </location>
</feature>
<dbReference type="AlphaFoldDB" id="A0A4R6TBT0"/>
<dbReference type="EMBL" id="SNYF01000005">
    <property type="protein sequence ID" value="TDQ18924.1"/>
    <property type="molecule type" value="Genomic_DNA"/>
</dbReference>
<protein>
    <submittedName>
        <fullName evidence="3">Ion channel</fullName>
    </submittedName>
</protein>
<reference evidence="3 4" key="1">
    <citation type="submission" date="2019-03" db="EMBL/GenBank/DDBJ databases">
        <title>Genomic Encyclopedia of Type Strains, Phase III (KMG-III): the genomes of soil and plant-associated and newly described type strains.</title>
        <authorList>
            <person name="Whitman W."/>
        </authorList>
    </citation>
    <scope>NUCLEOTIDE SEQUENCE [LARGE SCALE GENOMIC DNA]</scope>
    <source>
        <strain evidence="3 4">CECT 8446</strain>
    </source>
</reference>
<name>A0A4R6TBT0_9BACT</name>
<dbReference type="Proteomes" id="UP000294535">
    <property type="component" value="Unassembled WGS sequence"/>
</dbReference>
<organism evidence="3 4">
    <name type="scientific">Algoriphagus boseongensis</name>
    <dbReference type="NCBI Taxonomy" id="1442587"/>
    <lineage>
        <taxon>Bacteria</taxon>
        <taxon>Pseudomonadati</taxon>
        <taxon>Bacteroidota</taxon>
        <taxon>Cytophagia</taxon>
        <taxon>Cytophagales</taxon>
        <taxon>Cyclobacteriaceae</taxon>
        <taxon>Algoriphagus</taxon>
    </lineage>
</organism>
<feature type="transmembrane region" description="Helical" evidence="1">
    <location>
        <begin position="52"/>
        <end position="70"/>
    </location>
</feature>
<feature type="transmembrane region" description="Helical" evidence="1">
    <location>
        <begin position="188"/>
        <end position="207"/>
    </location>
</feature>
<evidence type="ECO:0000256" key="1">
    <source>
        <dbReference type="SAM" id="Phobius"/>
    </source>
</evidence>
<proteinExistence type="predicted"/>
<evidence type="ECO:0000313" key="4">
    <source>
        <dbReference type="Proteomes" id="UP000294535"/>
    </source>
</evidence>
<gene>
    <name evidence="3" type="ORF">DFQ04_0735</name>
</gene>
<feature type="transmembrane region" description="Helical" evidence="1">
    <location>
        <begin position="21"/>
        <end position="46"/>
    </location>
</feature>
<keyword evidence="1" id="KW-1133">Transmembrane helix</keyword>
<feature type="transmembrane region" description="Helical" evidence="1">
    <location>
        <begin position="77"/>
        <end position="97"/>
    </location>
</feature>
<evidence type="ECO:0000313" key="3">
    <source>
        <dbReference type="EMBL" id="TDQ18924.1"/>
    </source>
</evidence>
<comment type="caution">
    <text evidence="3">The sequence shown here is derived from an EMBL/GenBank/DDBJ whole genome shotgun (WGS) entry which is preliminary data.</text>
</comment>
<feature type="transmembrane region" description="Helical" evidence="1">
    <location>
        <begin position="139"/>
        <end position="162"/>
    </location>
</feature>
<dbReference type="InterPro" id="IPR013099">
    <property type="entry name" value="K_chnl_dom"/>
</dbReference>
<keyword evidence="1" id="KW-0812">Transmembrane</keyword>
<sequence length="240" mass="27133">MTPTQVYKGSKFRRLVRHFSNYWLNDASFLILLILLVFTVFVLPVLIEYGHINMLFVNLVFIFLFFTGIWSSDNKFLIFLTTALFMAQLALRILRFSSLPVEFYLMERLVGLVNMLVFIFLNFRLLFRNYEVNFYRVIGAINVYLLLAILGAFGFEIIHLLIGSSISGVGQHVSTIDPTGMDSDFPSYIYFSLVSLTTVGFGDMIPINIISKMLAGFLSTVGILYPAVVIAKLVGSSIGK</sequence>
<evidence type="ECO:0000259" key="2">
    <source>
        <dbReference type="Pfam" id="PF07885"/>
    </source>
</evidence>
<dbReference type="SUPFAM" id="SSF81324">
    <property type="entry name" value="Voltage-gated potassium channels"/>
    <property type="match status" value="1"/>
</dbReference>